<dbReference type="Proteomes" id="UP000799537">
    <property type="component" value="Unassembled WGS sequence"/>
</dbReference>
<keyword evidence="3" id="KW-1185">Reference proteome</keyword>
<accession>A0A6A6CIL6</accession>
<evidence type="ECO:0000313" key="2">
    <source>
        <dbReference type="EMBL" id="KAF2166995.1"/>
    </source>
</evidence>
<dbReference type="OrthoDB" id="4476201at2759"/>
<dbReference type="PANTHER" id="PTHR24148:SF73">
    <property type="entry name" value="HET DOMAIN PROTEIN (AFU_ORTHOLOGUE AFUA_8G01020)"/>
    <property type="match status" value="1"/>
</dbReference>
<proteinExistence type="predicted"/>
<dbReference type="InterPro" id="IPR010730">
    <property type="entry name" value="HET"/>
</dbReference>
<dbReference type="Pfam" id="PF06985">
    <property type="entry name" value="HET"/>
    <property type="match status" value="1"/>
</dbReference>
<sequence>MCEKTATSHGSGVKLADSLRNRLDPNDTGDTKEAAFVYDKPSKHLFRLFQLTQSETRHRGNETSLRGRLMSFTFDQGDGEYMQTFTAAVQEDRESVLKSLSGYKKYIALSYFCGSATDRLPLYLENVRCKTDEDAPGETNLEIIESGCIWITTSLGTFLLDMQRQQGRRFMWIDAICINQDSAEDKGSQPPRMNDIYANAETVYVWLGMATPNEAMALKMMPNVTTKLRSHQGRTHESLTSFLDRTGLPEPGHEIWKAYASIWTRNWWSRLWTFQEVAMATTAKGAIEYERFYKAPYAFVCCGETKTAWEQFDFFSEALADVGLLSWLVTGQEEVTWDHLHGLDAIAEVRTGRESLLRYGWSCSLSALLVATRRRDATEPADMVWGMYALIDKPTRKTLALDPEMPAEESFTRFAKHYIRHEVKECLLNHTATVERMHGLPSWRPNFASHEETTSIGSRWYGHYQEQAWLKRQMPCAGFQKKGKWALPRSKAYYAKYITNSLQGKYSLSGLYATNNPRQIALVPESNAILVSGIYLDTIAEIVPCNDAAESVFFLSYNSVQQTSHWDQACFSLAQRTLSDDSLLATSKSKYDLYARTLTANRVVSRYRESLKPESTWAKAFREGLWSDSDSDEEDHETVIDRDQMIDFAAPYLALRNFMQATLNIGGTISSKDNLDRATQQFASCLQLMSRQRCFFATKGGRIGLGPSDARPGDQVVVMFYCPTPYLIRPTTGPQDTQASAQGEFVGEAYMNGFMYGEALAMFDEGKLHETKWKIK</sequence>
<dbReference type="Pfam" id="PF26639">
    <property type="entry name" value="Het-6_barrel"/>
    <property type="match status" value="1"/>
</dbReference>
<organism evidence="2 3">
    <name type="scientific">Zasmidium cellare ATCC 36951</name>
    <dbReference type="NCBI Taxonomy" id="1080233"/>
    <lineage>
        <taxon>Eukaryota</taxon>
        <taxon>Fungi</taxon>
        <taxon>Dikarya</taxon>
        <taxon>Ascomycota</taxon>
        <taxon>Pezizomycotina</taxon>
        <taxon>Dothideomycetes</taxon>
        <taxon>Dothideomycetidae</taxon>
        <taxon>Mycosphaerellales</taxon>
        <taxon>Mycosphaerellaceae</taxon>
        <taxon>Zasmidium</taxon>
    </lineage>
</organism>
<evidence type="ECO:0000259" key="1">
    <source>
        <dbReference type="Pfam" id="PF06985"/>
    </source>
</evidence>
<protein>
    <recommendedName>
        <fullName evidence="1">Heterokaryon incompatibility domain-containing protein</fullName>
    </recommendedName>
</protein>
<dbReference type="PANTHER" id="PTHR24148">
    <property type="entry name" value="ANKYRIN REPEAT DOMAIN-CONTAINING PROTEIN 39 HOMOLOG-RELATED"/>
    <property type="match status" value="1"/>
</dbReference>
<dbReference type="AlphaFoldDB" id="A0A6A6CIL6"/>
<dbReference type="InterPro" id="IPR052895">
    <property type="entry name" value="HetReg/Transcr_Mod"/>
</dbReference>
<gene>
    <name evidence="2" type="ORF">M409DRAFT_66109</name>
</gene>
<feature type="domain" description="Heterokaryon incompatibility" evidence="1">
    <location>
        <begin position="106"/>
        <end position="276"/>
    </location>
</feature>
<dbReference type="GeneID" id="54570063"/>
<reference evidence="2" key="1">
    <citation type="journal article" date="2020" name="Stud. Mycol.">
        <title>101 Dothideomycetes genomes: a test case for predicting lifestyles and emergence of pathogens.</title>
        <authorList>
            <person name="Haridas S."/>
            <person name="Albert R."/>
            <person name="Binder M."/>
            <person name="Bloem J."/>
            <person name="Labutti K."/>
            <person name="Salamov A."/>
            <person name="Andreopoulos B."/>
            <person name="Baker S."/>
            <person name="Barry K."/>
            <person name="Bills G."/>
            <person name="Bluhm B."/>
            <person name="Cannon C."/>
            <person name="Castanera R."/>
            <person name="Culley D."/>
            <person name="Daum C."/>
            <person name="Ezra D."/>
            <person name="Gonzalez J."/>
            <person name="Henrissat B."/>
            <person name="Kuo A."/>
            <person name="Liang C."/>
            <person name="Lipzen A."/>
            <person name="Lutzoni F."/>
            <person name="Magnuson J."/>
            <person name="Mondo S."/>
            <person name="Nolan M."/>
            <person name="Ohm R."/>
            <person name="Pangilinan J."/>
            <person name="Park H.-J."/>
            <person name="Ramirez L."/>
            <person name="Alfaro M."/>
            <person name="Sun H."/>
            <person name="Tritt A."/>
            <person name="Yoshinaga Y."/>
            <person name="Zwiers L.-H."/>
            <person name="Turgeon B."/>
            <person name="Goodwin S."/>
            <person name="Spatafora J."/>
            <person name="Crous P."/>
            <person name="Grigoriev I."/>
        </authorList>
    </citation>
    <scope>NUCLEOTIDE SEQUENCE</scope>
    <source>
        <strain evidence="2">ATCC 36951</strain>
    </source>
</reference>
<dbReference type="EMBL" id="ML993594">
    <property type="protein sequence ID" value="KAF2166995.1"/>
    <property type="molecule type" value="Genomic_DNA"/>
</dbReference>
<name>A0A6A6CIL6_ZASCE</name>
<dbReference type="RefSeq" id="XP_033667884.1">
    <property type="nucleotide sequence ID" value="XM_033816791.1"/>
</dbReference>
<evidence type="ECO:0000313" key="3">
    <source>
        <dbReference type="Proteomes" id="UP000799537"/>
    </source>
</evidence>